<evidence type="ECO:0000313" key="2">
    <source>
        <dbReference type="Proteomes" id="UP000030539"/>
    </source>
</evidence>
<proteinExistence type="predicted"/>
<name>A0A0A2YGK8_9PAST</name>
<dbReference type="RefSeq" id="WP_039174318.1">
    <property type="nucleotide sequence ID" value="NZ_JPXX01000029.1"/>
</dbReference>
<organism evidence="1 2">
    <name type="scientific">Gallibacterium genomosp. 1</name>
    <dbReference type="NCBI Taxonomy" id="155515"/>
    <lineage>
        <taxon>Bacteria</taxon>
        <taxon>Pseudomonadati</taxon>
        <taxon>Pseudomonadota</taxon>
        <taxon>Gammaproteobacteria</taxon>
        <taxon>Pasteurellales</taxon>
        <taxon>Pasteurellaceae</taxon>
        <taxon>Gallibacterium</taxon>
    </lineage>
</organism>
<protein>
    <recommendedName>
        <fullName evidence="3">Mu-like prophage protein gp36</fullName>
    </recommendedName>
</protein>
<dbReference type="AlphaFoldDB" id="A0A0A2YGK8"/>
<gene>
    <name evidence="1" type="ORF">JP36_10220</name>
</gene>
<dbReference type="STRING" id="155515.JP36_10220"/>
<evidence type="ECO:0008006" key="3">
    <source>
        <dbReference type="Google" id="ProtNLM"/>
    </source>
</evidence>
<sequence>MMYATAEDFVLRIGEQQAIELTDRDRTGEINQQVLAVALADSSSQIDGYLLGRYTLPLASIPDNLVRICCDIARYRLVSMSEVTTTDEIIERYKLSLKELEQIASGKISLGIESNEVQTEDSVGVMFSNPGNRIFSRDNSN</sequence>
<dbReference type="InterPro" id="IPR009752">
    <property type="entry name" value="Phage_Mu_GpJ"/>
</dbReference>
<dbReference type="Proteomes" id="UP000030539">
    <property type="component" value="Unassembled WGS sequence"/>
</dbReference>
<dbReference type="Pfam" id="PF07030">
    <property type="entry name" value="Phage_Mu_Gp36"/>
    <property type="match status" value="1"/>
</dbReference>
<evidence type="ECO:0000313" key="1">
    <source>
        <dbReference type="EMBL" id="KGQ36494.1"/>
    </source>
</evidence>
<reference evidence="1 2" key="1">
    <citation type="submission" date="2014-08" db="EMBL/GenBank/DDBJ databases">
        <title>Chaperone-usher fimbriae in a diverse selection of Gallibacterium genomes.</title>
        <authorList>
            <person name="Kudirkiene E."/>
            <person name="Bager R.J."/>
            <person name="Johnson T.J."/>
            <person name="Bojesen A.M."/>
        </authorList>
    </citation>
    <scope>NUCLEOTIDE SEQUENCE [LARGE SCALE GENOMIC DNA]</scope>
    <source>
        <strain evidence="1 2">CCM5974</strain>
    </source>
</reference>
<accession>A0A0A2YGK8</accession>
<comment type="caution">
    <text evidence="1">The sequence shown here is derived from an EMBL/GenBank/DDBJ whole genome shotgun (WGS) entry which is preliminary data.</text>
</comment>
<dbReference type="eggNOG" id="COG4387">
    <property type="taxonomic scope" value="Bacteria"/>
</dbReference>
<dbReference type="EMBL" id="JPXX01000029">
    <property type="protein sequence ID" value="KGQ36494.1"/>
    <property type="molecule type" value="Genomic_DNA"/>
</dbReference>